<proteinExistence type="predicted"/>
<evidence type="ECO:0000313" key="3">
    <source>
        <dbReference type="Proteomes" id="UP000249682"/>
    </source>
</evidence>
<dbReference type="Pfam" id="PF00126">
    <property type="entry name" value="HTH_1"/>
    <property type="match status" value="1"/>
</dbReference>
<dbReference type="Proteomes" id="UP000249682">
    <property type="component" value="Chromosome"/>
</dbReference>
<evidence type="ECO:0000313" key="2">
    <source>
        <dbReference type="EMBL" id="AWV48882.1"/>
    </source>
</evidence>
<dbReference type="InterPro" id="IPR000847">
    <property type="entry name" value="LysR_HTH_N"/>
</dbReference>
<protein>
    <recommendedName>
        <fullName evidence="1">HTH lysR-type domain-containing protein</fullName>
    </recommendedName>
</protein>
<dbReference type="PROSITE" id="PS50931">
    <property type="entry name" value="HTH_LYSR"/>
    <property type="match status" value="1"/>
</dbReference>
<organism evidence="2 3">
    <name type="scientific">Mycobacterium leprae</name>
    <dbReference type="NCBI Taxonomy" id="1769"/>
    <lineage>
        <taxon>Bacteria</taxon>
        <taxon>Bacillati</taxon>
        <taxon>Actinomycetota</taxon>
        <taxon>Actinomycetes</taxon>
        <taxon>Mycobacteriales</taxon>
        <taxon>Mycobacteriaceae</taxon>
        <taxon>Mycobacterium</taxon>
    </lineage>
</organism>
<name>A0AAD0KU92_MYCLR</name>
<accession>A0AAD0KU92</accession>
<dbReference type="InterPro" id="IPR036388">
    <property type="entry name" value="WH-like_DNA-bd_sf"/>
</dbReference>
<gene>
    <name evidence="2" type="ORF">DIJ64_14775</name>
</gene>
<dbReference type="EMBL" id="CP029543">
    <property type="protein sequence ID" value="AWV48882.1"/>
    <property type="molecule type" value="Genomic_DNA"/>
</dbReference>
<sequence length="85" mass="9262">MKDPELRYSVTAVAGRLHTTQPPLSQQIRKLERHLKRISSIGPAARSNSLMLATRCWMSPGRSSHTARGFATVRGVAAGQDQCCG</sequence>
<dbReference type="GO" id="GO:0003700">
    <property type="term" value="F:DNA-binding transcription factor activity"/>
    <property type="evidence" value="ECO:0007669"/>
    <property type="project" value="InterPro"/>
</dbReference>
<dbReference type="Gene3D" id="1.10.10.10">
    <property type="entry name" value="Winged helix-like DNA-binding domain superfamily/Winged helix DNA-binding domain"/>
    <property type="match status" value="1"/>
</dbReference>
<reference evidence="2 3" key="1">
    <citation type="submission" date="2018-05" db="EMBL/GenBank/DDBJ databases">
        <title>Evolution of small genomes with special reference to Mycobacterium leprae.</title>
        <authorList>
            <person name="Mohanty P.S."/>
            <person name="Bansal A.K."/>
            <person name="Gupta U.D."/>
            <person name="Naaz F."/>
            <person name="Dwivedi V.D."/>
            <person name="Singh H."/>
            <person name="Gupta G."/>
            <person name="Sharma S."/>
            <person name="Arora M."/>
        </authorList>
    </citation>
    <scope>NUCLEOTIDE SEQUENCE [LARGE SCALE GENOMIC DNA]</scope>
    <source>
        <strain evidence="2 3">MRHRU-235-G</strain>
    </source>
</reference>
<evidence type="ECO:0000259" key="1">
    <source>
        <dbReference type="PROSITE" id="PS50931"/>
    </source>
</evidence>
<dbReference type="RefSeq" id="WP_081439389.1">
    <property type="nucleotide sequence ID" value="NZ_CP029543.1"/>
</dbReference>
<dbReference type="AlphaFoldDB" id="A0AAD0KU92"/>
<feature type="domain" description="HTH lysR-type" evidence="1">
    <location>
        <begin position="9"/>
        <end position="35"/>
    </location>
</feature>